<gene>
    <name evidence="1" type="ORF">ABID37_000975</name>
</gene>
<dbReference type="EMBL" id="JBEPML010000002">
    <property type="protein sequence ID" value="MET3790784.1"/>
    <property type="molecule type" value="Genomic_DNA"/>
</dbReference>
<organism evidence="1 2">
    <name type="scientific">Aquamicrobium terrae</name>
    <dbReference type="NCBI Taxonomy" id="1324945"/>
    <lineage>
        <taxon>Bacteria</taxon>
        <taxon>Pseudomonadati</taxon>
        <taxon>Pseudomonadota</taxon>
        <taxon>Alphaproteobacteria</taxon>
        <taxon>Hyphomicrobiales</taxon>
        <taxon>Phyllobacteriaceae</taxon>
        <taxon>Aquamicrobium</taxon>
    </lineage>
</organism>
<protein>
    <recommendedName>
        <fullName evidence="3">Cytoplasmic protein</fullName>
    </recommendedName>
</protein>
<keyword evidence="2" id="KW-1185">Reference proteome</keyword>
<comment type="caution">
    <text evidence="1">The sequence shown here is derived from an EMBL/GenBank/DDBJ whole genome shotgun (WGS) entry which is preliminary data.</text>
</comment>
<evidence type="ECO:0008006" key="3">
    <source>
        <dbReference type="Google" id="ProtNLM"/>
    </source>
</evidence>
<evidence type="ECO:0000313" key="2">
    <source>
        <dbReference type="Proteomes" id="UP001549076"/>
    </source>
</evidence>
<evidence type="ECO:0000313" key="1">
    <source>
        <dbReference type="EMBL" id="MET3790784.1"/>
    </source>
</evidence>
<sequence length="99" mass="11475">MRSLQRDARNFARHKHEQAMEAGQLVAVRLLCGFDLEDALHAGGEARLKLVERIERLLERERLKGLRRHWSYDLNRHIALKQARDRLREPASSLCPGPA</sequence>
<proteinExistence type="predicted"/>
<dbReference type="RefSeq" id="WP_354192984.1">
    <property type="nucleotide sequence ID" value="NZ_JBEPML010000002.1"/>
</dbReference>
<accession>A0ABV2MWB0</accession>
<reference evidence="1 2" key="1">
    <citation type="submission" date="2024-06" db="EMBL/GenBank/DDBJ databases">
        <title>Genomic Encyclopedia of Type Strains, Phase IV (KMG-IV): sequencing the most valuable type-strain genomes for metagenomic binning, comparative biology and taxonomic classification.</title>
        <authorList>
            <person name="Goeker M."/>
        </authorList>
    </citation>
    <scope>NUCLEOTIDE SEQUENCE [LARGE SCALE GENOMIC DNA]</scope>
    <source>
        <strain evidence="1 2">DSM 27865</strain>
    </source>
</reference>
<name>A0ABV2MWB0_9HYPH</name>
<dbReference type="Proteomes" id="UP001549076">
    <property type="component" value="Unassembled WGS sequence"/>
</dbReference>